<keyword evidence="1" id="KW-0812">Transmembrane</keyword>
<dbReference type="InterPro" id="IPR007498">
    <property type="entry name" value="PqiA-like"/>
</dbReference>
<gene>
    <name evidence="2" type="primary">rfc1</name>
    <name evidence="2" type="ORF">SPIL2461_LOCUS7468</name>
</gene>
<dbReference type="Pfam" id="PF04403">
    <property type="entry name" value="PqiA"/>
    <property type="match status" value="1"/>
</dbReference>
<sequence>MGADSRRRDGDWSWWPVIEVAGWASAGLLLLMAVVVVIIFLVRRRQQSYEARTARALLGVSSRPRGEQTPSTSVPGSCISSMSGSDALTGFEVSHPWNMPSLAKSPSVPCCIRFVYPIFTLLCCGLFILADLSETAHVNVKLLVAGAPHHADWEWSGTMASLTLLRAARDAWQAGAKLTAIVLGLLNGFWPFLQTVVLLTVWFLPGWCLSPSSRGSFLRLFAALGKCGLSFPWLVSIWAALCQLQWRGHQVSADFSMSLETGLFLFLGAAILTNVLGYAADHYHYLSTSMPLSAPPWSRAGRCMGGYNPPLKAYSQYRHWPTILCPLVAVATAGSAYITAFSVRLTGSKSPVMINADGKARLEYVKSYSLLSFGLQFPEVSEEEVGSRLLQVTFLITSLAAPLLLAGVLWAVWILPMQPKTQNALLKLGYALDAWVALDVFVVVIAIAALDFGKMTTYAAHEGAMLEACSWMERELSREACVGANVTLEKGFGLLAASATALLIVPKVVLQACSKASKQRDELSGRARASSALAAASLTADPLPLRGPL</sequence>
<comment type="caution">
    <text evidence="2">The sequence shown here is derived from an EMBL/GenBank/DDBJ whole genome shotgun (WGS) entry which is preliminary data.</text>
</comment>
<dbReference type="AlphaFoldDB" id="A0A812P0C8"/>
<evidence type="ECO:0000313" key="3">
    <source>
        <dbReference type="Proteomes" id="UP000649617"/>
    </source>
</evidence>
<dbReference type="EMBL" id="CAJNIZ010011692">
    <property type="protein sequence ID" value="CAE7323270.1"/>
    <property type="molecule type" value="Genomic_DNA"/>
</dbReference>
<dbReference type="PANTHER" id="PTHR34730:SF1">
    <property type="entry name" value="PARAQUAT-INDUCIBLE PROTEIN A"/>
    <property type="match status" value="1"/>
</dbReference>
<accession>A0A812P0C8</accession>
<reference evidence="2" key="1">
    <citation type="submission" date="2021-02" db="EMBL/GenBank/DDBJ databases">
        <authorList>
            <person name="Dougan E. K."/>
            <person name="Rhodes N."/>
            <person name="Thang M."/>
            <person name="Chan C."/>
        </authorList>
    </citation>
    <scope>NUCLEOTIDE SEQUENCE</scope>
</reference>
<feature type="transmembrane region" description="Helical" evidence="1">
    <location>
        <begin position="322"/>
        <end position="343"/>
    </location>
</feature>
<feature type="transmembrane region" description="Helical" evidence="1">
    <location>
        <begin position="220"/>
        <end position="241"/>
    </location>
</feature>
<keyword evidence="1" id="KW-0472">Membrane</keyword>
<evidence type="ECO:0000256" key="1">
    <source>
        <dbReference type="SAM" id="Phobius"/>
    </source>
</evidence>
<keyword evidence="3" id="KW-1185">Reference proteome</keyword>
<dbReference type="Proteomes" id="UP000649617">
    <property type="component" value="Unassembled WGS sequence"/>
</dbReference>
<feature type="transmembrane region" description="Helical" evidence="1">
    <location>
        <begin position="188"/>
        <end position="208"/>
    </location>
</feature>
<feature type="transmembrane region" description="Helical" evidence="1">
    <location>
        <begin position="428"/>
        <end position="450"/>
    </location>
</feature>
<proteinExistence type="predicted"/>
<name>A0A812P0C8_SYMPI</name>
<feature type="transmembrane region" description="Helical" evidence="1">
    <location>
        <begin position="20"/>
        <end position="42"/>
    </location>
</feature>
<protein>
    <submittedName>
        <fullName evidence="2">Rfc1 protein</fullName>
    </submittedName>
</protein>
<feature type="transmembrane region" description="Helical" evidence="1">
    <location>
        <begin position="392"/>
        <end position="416"/>
    </location>
</feature>
<dbReference type="PANTHER" id="PTHR34730">
    <property type="entry name" value="UNNAMED PRODUCT"/>
    <property type="match status" value="1"/>
</dbReference>
<dbReference type="OrthoDB" id="446168at2759"/>
<evidence type="ECO:0000313" key="2">
    <source>
        <dbReference type="EMBL" id="CAE7323270.1"/>
    </source>
</evidence>
<keyword evidence="1" id="KW-1133">Transmembrane helix</keyword>
<feature type="transmembrane region" description="Helical" evidence="1">
    <location>
        <begin position="261"/>
        <end position="280"/>
    </location>
</feature>
<organism evidence="2 3">
    <name type="scientific">Symbiodinium pilosum</name>
    <name type="common">Dinoflagellate</name>
    <dbReference type="NCBI Taxonomy" id="2952"/>
    <lineage>
        <taxon>Eukaryota</taxon>
        <taxon>Sar</taxon>
        <taxon>Alveolata</taxon>
        <taxon>Dinophyceae</taxon>
        <taxon>Suessiales</taxon>
        <taxon>Symbiodiniaceae</taxon>
        <taxon>Symbiodinium</taxon>
    </lineage>
</organism>